<protein>
    <submittedName>
        <fullName evidence="1">Uncharacterized protein</fullName>
    </submittedName>
</protein>
<evidence type="ECO:0000313" key="1">
    <source>
        <dbReference type="EMBL" id="MBW89498.1"/>
    </source>
</evidence>
<accession>A0A2P2J7Q9</accession>
<dbReference type="EMBL" id="GGEC01009015">
    <property type="protein sequence ID" value="MBW89498.1"/>
    <property type="molecule type" value="Transcribed_RNA"/>
</dbReference>
<reference evidence="1" key="1">
    <citation type="submission" date="2018-02" db="EMBL/GenBank/DDBJ databases">
        <title>Rhizophora mucronata_Transcriptome.</title>
        <authorList>
            <person name="Meera S.P."/>
            <person name="Sreeshan A."/>
            <person name="Augustine A."/>
        </authorList>
    </citation>
    <scope>NUCLEOTIDE SEQUENCE</scope>
    <source>
        <tissue evidence="1">Leaf</tissue>
    </source>
</reference>
<proteinExistence type="predicted"/>
<dbReference type="AlphaFoldDB" id="A0A2P2J7Q9"/>
<organism evidence="1">
    <name type="scientific">Rhizophora mucronata</name>
    <name type="common">Asiatic mangrove</name>
    <dbReference type="NCBI Taxonomy" id="61149"/>
    <lineage>
        <taxon>Eukaryota</taxon>
        <taxon>Viridiplantae</taxon>
        <taxon>Streptophyta</taxon>
        <taxon>Embryophyta</taxon>
        <taxon>Tracheophyta</taxon>
        <taxon>Spermatophyta</taxon>
        <taxon>Magnoliopsida</taxon>
        <taxon>eudicotyledons</taxon>
        <taxon>Gunneridae</taxon>
        <taxon>Pentapetalae</taxon>
        <taxon>rosids</taxon>
        <taxon>fabids</taxon>
        <taxon>Malpighiales</taxon>
        <taxon>Rhizophoraceae</taxon>
        <taxon>Rhizophora</taxon>
    </lineage>
</organism>
<name>A0A2P2J7Q9_RHIMU</name>
<sequence length="52" mass="6028">MADGDSPQQKIPQNVHNQVKENRPCWLFCMGKLLKILCFVSFLKFNCLLSPF</sequence>